<dbReference type="SUPFAM" id="SSF52029">
    <property type="entry name" value="GroEL apical domain-like"/>
    <property type="match status" value="2"/>
</dbReference>
<dbReference type="Pfam" id="PF00118">
    <property type="entry name" value="Cpn60_TCP1"/>
    <property type="match status" value="2"/>
</dbReference>
<evidence type="ECO:0000256" key="4">
    <source>
        <dbReference type="ARBA" id="ARBA00022490"/>
    </source>
</evidence>
<gene>
    <name evidence="11" type="ORF">CGI_10018918</name>
</gene>
<dbReference type="InterPro" id="IPR012715">
    <property type="entry name" value="Chap_CCT_alpha"/>
</dbReference>
<dbReference type="GO" id="GO:0016887">
    <property type="term" value="F:ATP hydrolysis activity"/>
    <property type="evidence" value="ECO:0007669"/>
    <property type="project" value="InterPro"/>
</dbReference>
<reference evidence="11" key="1">
    <citation type="journal article" date="2012" name="Nature">
        <title>The oyster genome reveals stress adaptation and complexity of shell formation.</title>
        <authorList>
            <person name="Zhang G."/>
            <person name="Fang X."/>
            <person name="Guo X."/>
            <person name="Li L."/>
            <person name="Luo R."/>
            <person name="Xu F."/>
            <person name="Yang P."/>
            <person name="Zhang L."/>
            <person name="Wang X."/>
            <person name="Qi H."/>
            <person name="Xiong Z."/>
            <person name="Que H."/>
            <person name="Xie Y."/>
            <person name="Holland P.W."/>
            <person name="Paps J."/>
            <person name="Zhu Y."/>
            <person name="Wu F."/>
            <person name="Chen Y."/>
            <person name="Wang J."/>
            <person name="Peng C."/>
            <person name="Meng J."/>
            <person name="Yang L."/>
            <person name="Liu J."/>
            <person name="Wen B."/>
            <person name="Zhang N."/>
            <person name="Huang Z."/>
            <person name="Zhu Q."/>
            <person name="Feng Y."/>
            <person name="Mount A."/>
            <person name="Hedgecock D."/>
            <person name="Xu Z."/>
            <person name="Liu Y."/>
            <person name="Domazet-Loso T."/>
            <person name="Du Y."/>
            <person name="Sun X."/>
            <person name="Zhang S."/>
            <person name="Liu B."/>
            <person name="Cheng P."/>
            <person name="Jiang X."/>
            <person name="Li J."/>
            <person name="Fan D."/>
            <person name="Wang W."/>
            <person name="Fu W."/>
            <person name="Wang T."/>
            <person name="Wang B."/>
            <person name="Zhang J."/>
            <person name="Peng Z."/>
            <person name="Li Y."/>
            <person name="Li N."/>
            <person name="Wang J."/>
            <person name="Chen M."/>
            <person name="He Y."/>
            <person name="Tan F."/>
            <person name="Song X."/>
            <person name="Zheng Q."/>
            <person name="Huang R."/>
            <person name="Yang H."/>
            <person name="Du X."/>
            <person name="Chen L."/>
            <person name="Yang M."/>
            <person name="Gaffney P.M."/>
            <person name="Wang S."/>
            <person name="Luo L."/>
            <person name="She Z."/>
            <person name="Ming Y."/>
            <person name="Huang W."/>
            <person name="Zhang S."/>
            <person name="Huang B."/>
            <person name="Zhang Y."/>
            <person name="Qu T."/>
            <person name="Ni P."/>
            <person name="Miao G."/>
            <person name="Wang J."/>
            <person name="Wang Q."/>
            <person name="Steinberg C.E."/>
            <person name="Wang H."/>
            <person name="Li N."/>
            <person name="Qian L."/>
            <person name="Zhang G."/>
            <person name="Li Y."/>
            <person name="Yang H."/>
            <person name="Liu X."/>
            <person name="Wang J."/>
            <person name="Yin Y."/>
            <person name="Wang J."/>
        </authorList>
    </citation>
    <scope>NUCLEOTIDE SEQUENCE [LARGE SCALE GENOMIC DNA]</scope>
    <source>
        <strain evidence="11">05x7-T-G4-1.051#20</strain>
    </source>
</reference>
<dbReference type="PRINTS" id="PR00304">
    <property type="entry name" value="TCOMPLEXTCP1"/>
</dbReference>
<keyword evidence="7 10" id="KW-0143">Chaperone</keyword>
<accession>K1RAJ1</accession>
<dbReference type="CDD" id="cd03335">
    <property type="entry name" value="TCP1_alpha"/>
    <property type="match status" value="1"/>
</dbReference>
<dbReference type="SUPFAM" id="SSF48592">
    <property type="entry name" value="GroEL equatorial domain-like"/>
    <property type="match status" value="1"/>
</dbReference>
<dbReference type="FunFam" id="1.10.560.10:FF:000070">
    <property type="entry name" value="Uncharacterized protein"/>
    <property type="match status" value="1"/>
</dbReference>
<dbReference type="GO" id="GO:0140662">
    <property type="term" value="F:ATP-dependent protein folding chaperone"/>
    <property type="evidence" value="ECO:0007669"/>
    <property type="project" value="InterPro"/>
</dbReference>
<dbReference type="HOGENOM" id="CLU_008891_5_1_1"/>
<dbReference type="FunCoup" id="K1RAJ1">
    <property type="interactions" value="1695"/>
</dbReference>
<evidence type="ECO:0000256" key="8">
    <source>
        <dbReference type="ARBA" id="ARBA00030049"/>
    </source>
</evidence>
<evidence type="ECO:0000256" key="9">
    <source>
        <dbReference type="ARBA" id="ARBA00049360"/>
    </source>
</evidence>
<dbReference type="AlphaFoldDB" id="K1RAJ1"/>
<evidence type="ECO:0000256" key="2">
    <source>
        <dbReference type="ARBA" id="ARBA00008020"/>
    </source>
</evidence>
<comment type="similarity">
    <text evidence="2 10">Belongs to the TCP-1 chaperonin family.</text>
</comment>
<dbReference type="InterPro" id="IPR017998">
    <property type="entry name" value="Chaperone_TCP-1"/>
</dbReference>
<organism evidence="11">
    <name type="scientific">Magallana gigas</name>
    <name type="common">Pacific oyster</name>
    <name type="synonym">Crassostrea gigas</name>
    <dbReference type="NCBI Taxonomy" id="29159"/>
    <lineage>
        <taxon>Eukaryota</taxon>
        <taxon>Metazoa</taxon>
        <taxon>Spiralia</taxon>
        <taxon>Lophotrochozoa</taxon>
        <taxon>Mollusca</taxon>
        <taxon>Bivalvia</taxon>
        <taxon>Autobranchia</taxon>
        <taxon>Pteriomorphia</taxon>
        <taxon>Ostreida</taxon>
        <taxon>Ostreoidea</taxon>
        <taxon>Ostreidae</taxon>
        <taxon>Magallana</taxon>
    </lineage>
</organism>
<dbReference type="PROSITE" id="PS00751">
    <property type="entry name" value="TCP1_2"/>
    <property type="match status" value="1"/>
</dbReference>
<dbReference type="InterPro" id="IPR027413">
    <property type="entry name" value="GROEL-like_equatorial_sf"/>
</dbReference>
<dbReference type="InterPro" id="IPR027409">
    <property type="entry name" value="GroEL-like_apical_dom_sf"/>
</dbReference>
<dbReference type="SUPFAM" id="SSF54849">
    <property type="entry name" value="GroEL-intermediate domain like"/>
    <property type="match status" value="2"/>
</dbReference>
<name>K1RAJ1_MAGGI</name>
<comment type="subcellular location">
    <subcellularLocation>
        <location evidence="1">Cytoplasm</location>
    </subcellularLocation>
</comment>
<evidence type="ECO:0000256" key="6">
    <source>
        <dbReference type="ARBA" id="ARBA00022840"/>
    </source>
</evidence>
<protein>
    <recommendedName>
        <fullName evidence="3">T-complex protein 1 subunit alpha</fullName>
    </recommendedName>
    <alternativeName>
        <fullName evidence="8">CCT-alpha</fullName>
    </alternativeName>
</protein>
<dbReference type="GO" id="GO:0005524">
    <property type="term" value="F:ATP binding"/>
    <property type="evidence" value="ECO:0007669"/>
    <property type="project" value="UniProtKB-KW"/>
</dbReference>
<evidence type="ECO:0000256" key="10">
    <source>
        <dbReference type="RuleBase" id="RU004187"/>
    </source>
</evidence>
<keyword evidence="6 10" id="KW-0067">ATP-binding</keyword>
<dbReference type="EMBL" id="JH816350">
    <property type="protein sequence ID" value="EKC42768.1"/>
    <property type="molecule type" value="Genomic_DNA"/>
</dbReference>
<dbReference type="InterPro" id="IPR002194">
    <property type="entry name" value="Chaperonin_TCP-1_CS"/>
</dbReference>
<proteinExistence type="inferred from homology"/>
<dbReference type="Gene3D" id="3.50.7.10">
    <property type="entry name" value="GroEL"/>
    <property type="match status" value="2"/>
</dbReference>
<evidence type="ECO:0000256" key="7">
    <source>
        <dbReference type="ARBA" id="ARBA00023186"/>
    </source>
</evidence>
<evidence type="ECO:0000313" key="11">
    <source>
        <dbReference type="EMBL" id="EKC42768.1"/>
    </source>
</evidence>
<dbReference type="PROSITE" id="PS00750">
    <property type="entry name" value="TCP1_1"/>
    <property type="match status" value="1"/>
</dbReference>
<comment type="catalytic activity">
    <reaction evidence="9">
        <text>ATP + H2O = ADP + phosphate + H(+)</text>
        <dbReference type="Rhea" id="RHEA:13065"/>
        <dbReference type="ChEBI" id="CHEBI:15377"/>
        <dbReference type="ChEBI" id="CHEBI:15378"/>
        <dbReference type="ChEBI" id="CHEBI:30616"/>
        <dbReference type="ChEBI" id="CHEBI:43474"/>
        <dbReference type="ChEBI" id="CHEBI:456216"/>
    </reaction>
</comment>
<keyword evidence="4" id="KW-0963">Cytoplasm</keyword>
<dbReference type="InterPro" id="IPR027410">
    <property type="entry name" value="TCP-1-like_intermed_sf"/>
</dbReference>
<dbReference type="GO" id="GO:0051082">
    <property type="term" value="F:unfolded protein binding"/>
    <property type="evidence" value="ECO:0007669"/>
    <property type="project" value="InterPro"/>
</dbReference>
<dbReference type="FunFam" id="3.50.7.10:FF:000009">
    <property type="entry name" value="T-complex protein 1 subunit alpha"/>
    <property type="match status" value="1"/>
</dbReference>
<dbReference type="InParanoid" id="K1RAJ1"/>
<dbReference type="FunFam" id="3.30.260.10:FF:000022">
    <property type="entry name" value="T-complex protein 1 subunit eta"/>
    <property type="match status" value="1"/>
</dbReference>
<dbReference type="Gene3D" id="1.10.560.10">
    <property type="entry name" value="GroEL-like equatorial domain"/>
    <property type="match status" value="2"/>
</dbReference>
<evidence type="ECO:0000256" key="3">
    <source>
        <dbReference type="ARBA" id="ARBA00014424"/>
    </source>
</evidence>
<keyword evidence="5 10" id="KW-0547">Nucleotide-binding</keyword>
<evidence type="ECO:0000256" key="5">
    <source>
        <dbReference type="ARBA" id="ARBA00022741"/>
    </source>
</evidence>
<dbReference type="PROSITE" id="PS00995">
    <property type="entry name" value="TCP1_3"/>
    <property type="match status" value="1"/>
</dbReference>
<evidence type="ECO:0000256" key="1">
    <source>
        <dbReference type="ARBA" id="ARBA00004496"/>
    </source>
</evidence>
<dbReference type="PANTHER" id="PTHR11353">
    <property type="entry name" value="CHAPERONIN"/>
    <property type="match status" value="1"/>
</dbReference>
<dbReference type="GO" id="GO:0005737">
    <property type="term" value="C:cytoplasm"/>
    <property type="evidence" value="ECO:0007669"/>
    <property type="project" value="UniProtKB-SubCell"/>
</dbReference>
<sequence length="699" mass="75318">MADTSPTLTVGGDRTTGQSVRTQNVLAASSIANIVKSSLGPVGLDKMLVDDIGDVTITNDGATILKLLEVEHPAAKVLVELAELQDQEVGDGTTSVVIIAAELLKNADELVKCRIHPTSIISGYRLACKEACKYIQEHLTINVEELGKECIINAAKTSMSSKIIGSTFLNIASSESDFFSNMVVEAANAIKTSDGKGGYKYPIKAINVLKAHGKSSKESTMVHGYALNCTVASQAMTKKVVGAKIACLDFSLQKTKMKMGVQVLIDSPEQLDGVRQREYDITKERIEKILGAGANVILTTGGIDDLCLNESDFFSNMVVEAANAIKTSDGKGGYKYPIKAINVLKAHGKSSKESTMVHGYALNCTVASQAMTKKVVGAKIACLDFSLQKTKMKMGVQVLIDSPEQLDGVRQREYDITKERIEKILGAGANVILTTGGIDDLCLKYFVEAGALAVRRCKKVDLKRIAKATGGQLVMTLANLEGEESFDASMLGSAEEVVQERICDDELILVKGPKARTAASIILRGANDFMCDEMERSVHDALCVVKRVLESKSVVPGGGAVEAALSIYLENFATSLGSREQLAIAEFARSLLVIPKQLGINAAQDATDLVAKLRAYHNMSQTKQEHKDLRWVGLDLYQGTVRDNKKAGVLEPAMSKIKSLKFATEAAITILRIDDMIKLVDQERGRGKTYQDALNAGEL</sequence>
<dbReference type="InterPro" id="IPR002423">
    <property type="entry name" value="Cpn60/GroEL/TCP-1"/>
</dbReference>